<sequence>MTIFEIIMTILNLIAVLLIPVVAVFVGQYLQERAQRRKDKMDIFKTLMINRVGWSVESTRAMNIIDIVFSDDKNVRQAWSEYYHALCVKDPDEIQLKQMQQAQDKLLEKMAISLGYKDKITWETIQNPYVPKGMMEAMDQQQIIQKGQTELAKVAGAFAQMINTNAANQAPNRQEDNSHANT</sequence>
<dbReference type="EMBL" id="BSCH01000001">
    <property type="protein sequence ID" value="GLG88670.1"/>
    <property type="molecule type" value="Genomic_DNA"/>
</dbReference>
<evidence type="ECO:0000313" key="4">
    <source>
        <dbReference type="Proteomes" id="UP001145094"/>
    </source>
</evidence>
<comment type="caution">
    <text evidence="3">The sequence shown here is derived from an EMBL/GenBank/DDBJ whole genome shotgun (WGS) entry which is preliminary data.</text>
</comment>
<dbReference type="InterPro" id="IPR046502">
    <property type="entry name" value="DUF6680"/>
</dbReference>
<reference evidence="3" key="1">
    <citation type="submission" date="2022-11" db="EMBL/GenBank/DDBJ databases">
        <title>Draft genome sequence of Sellimonas catena strain 18CBH55.</title>
        <authorList>
            <person name="Atsushi H."/>
            <person name="Moriya O."/>
            <person name="Mitsuo S."/>
        </authorList>
    </citation>
    <scope>NUCLEOTIDE SEQUENCE</scope>
    <source>
        <strain evidence="3">18CBH55</strain>
    </source>
</reference>
<feature type="transmembrane region" description="Helical" evidence="1">
    <location>
        <begin position="6"/>
        <end position="30"/>
    </location>
</feature>
<keyword evidence="1" id="KW-0812">Transmembrane</keyword>
<dbReference type="AlphaFoldDB" id="A0A9W6FEC7"/>
<keyword evidence="1" id="KW-1133">Transmembrane helix</keyword>
<reference evidence="3" key="2">
    <citation type="submission" date="2022-11" db="EMBL/GenBank/DDBJ databases">
        <title>Draft genome sequence of Sellimonas catena strain 18CBH55.</title>
        <authorList>
            <person name="Hisatomi A."/>
            <person name="Ohkuma M."/>
            <person name="Sakamoto M."/>
        </authorList>
    </citation>
    <scope>NUCLEOTIDE SEQUENCE</scope>
    <source>
        <strain evidence="3">18CBH55</strain>
    </source>
</reference>
<dbReference type="Proteomes" id="UP001145094">
    <property type="component" value="Unassembled WGS sequence"/>
</dbReference>
<accession>A0A9W6FEC7</accession>
<name>A0A9W6FEC7_9FIRM</name>
<protein>
    <recommendedName>
        <fullName evidence="2">DUF6680 domain-containing protein</fullName>
    </recommendedName>
</protein>
<keyword evidence="1" id="KW-0472">Membrane</keyword>
<dbReference type="Pfam" id="PF20385">
    <property type="entry name" value="DUF6680"/>
    <property type="match status" value="1"/>
</dbReference>
<organism evidence="3 4">
    <name type="scientific">Sellimonas catena</name>
    <dbReference type="NCBI Taxonomy" id="2994035"/>
    <lineage>
        <taxon>Bacteria</taxon>
        <taxon>Bacillati</taxon>
        <taxon>Bacillota</taxon>
        <taxon>Clostridia</taxon>
        <taxon>Lachnospirales</taxon>
        <taxon>Lachnospiraceae</taxon>
        <taxon>Sellimonas</taxon>
    </lineage>
</organism>
<proteinExistence type="predicted"/>
<evidence type="ECO:0000313" key="3">
    <source>
        <dbReference type="EMBL" id="GLG88670.1"/>
    </source>
</evidence>
<feature type="domain" description="DUF6680" evidence="2">
    <location>
        <begin position="8"/>
        <end position="165"/>
    </location>
</feature>
<reference evidence="3" key="3">
    <citation type="journal article" date="2023" name="Int. J. Syst. Evol. Microbiol.">
        <title>Sellimonas catena sp. nov., isolated from human faeces.</title>
        <authorList>
            <person name="Hisatomi A."/>
            <person name="Ohkuma M."/>
            <person name="Sakamoto M."/>
        </authorList>
    </citation>
    <scope>NUCLEOTIDE SEQUENCE</scope>
    <source>
        <strain evidence="3">18CBH55</strain>
    </source>
</reference>
<evidence type="ECO:0000259" key="2">
    <source>
        <dbReference type="Pfam" id="PF20385"/>
    </source>
</evidence>
<dbReference type="RefSeq" id="WP_204651827.1">
    <property type="nucleotide sequence ID" value="NZ_BSCH01000001.1"/>
</dbReference>
<gene>
    <name evidence="3" type="ORF">Selli2_00960</name>
</gene>
<evidence type="ECO:0000256" key="1">
    <source>
        <dbReference type="SAM" id="Phobius"/>
    </source>
</evidence>